<dbReference type="AlphaFoldDB" id="A0A0N5CXC3"/>
<accession>A0A0N5CXC3</accession>
<feature type="domain" description="Domain of unknown function DB" evidence="1">
    <location>
        <begin position="56"/>
        <end position="155"/>
    </location>
</feature>
<organism evidence="4">
    <name type="scientific">Thelazia callipaeda</name>
    <name type="common">Oriental eyeworm</name>
    <name type="synonym">Parasitic nematode</name>
    <dbReference type="NCBI Taxonomy" id="103827"/>
    <lineage>
        <taxon>Eukaryota</taxon>
        <taxon>Metazoa</taxon>
        <taxon>Ecdysozoa</taxon>
        <taxon>Nematoda</taxon>
        <taxon>Chromadorea</taxon>
        <taxon>Rhabditida</taxon>
        <taxon>Spirurina</taxon>
        <taxon>Spiruromorpha</taxon>
        <taxon>Thelazioidea</taxon>
        <taxon>Thelaziidae</taxon>
        <taxon>Thelazia</taxon>
    </lineage>
</organism>
<reference evidence="4" key="1">
    <citation type="submission" date="2017-02" db="UniProtKB">
        <authorList>
            <consortium name="WormBaseParasite"/>
        </authorList>
    </citation>
    <scope>IDENTIFICATION</scope>
</reference>
<protein>
    <submittedName>
        <fullName evidence="4">DB domain-containing protein</fullName>
    </submittedName>
</protein>
<proteinExistence type="predicted"/>
<dbReference type="Pfam" id="PF01682">
    <property type="entry name" value="DB"/>
    <property type="match status" value="1"/>
</dbReference>
<dbReference type="InterPro" id="IPR002602">
    <property type="entry name" value="DB"/>
</dbReference>
<evidence type="ECO:0000259" key="1">
    <source>
        <dbReference type="Pfam" id="PF01682"/>
    </source>
</evidence>
<gene>
    <name evidence="2" type="ORF">TCLT_LOCUS5032</name>
</gene>
<dbReference type="PANTHER" id="PTHR46705">
    <property type="entry name" value="PROTEIN CBG09805"/>
    <property type="match status" value="1"/>
</dbReference>
<evidence type="ECO:0000313" key="3">
    <source>
        <dbReference type="Proteomes" id="UP000276776"/>
    </source>
</evidence>
<dbReference type="Proteomes" id="UP000276776">
    <property type="component" value="Unassembled WGS sequence"/>
</dbReference>
<reference evidence="2 3" key="2">
    <citation type="submission" date="2018-11" db="EMBL/GenBank/DDBJ databases">
        <authorList>
            <consortium name="Pathogen Informatics"/>
        </authorList>
    </citation>
    <scope>NUCLEOTIDE SEQUENCE [LARGE SCALE GENOMIC DNA]</scope>
</reference>
<evidence type="ECO:0000313" key="2">
    <source>
        <dbReference type="EMBL" id="VDN02232.1"/>
    </source>
</evidence>
<dbReference type="PANTHER" id="PTHR46705:SF10">
    <property type="entry name" value="DOMAIN OF UNKNOWN FUNCTION DB DOMAIN-CONTAINING PROTEIN"/>
    <property type="match status" value="1"/>
</dbReference>
<name>A0A0N5CXC3_THECL</name>
<dbReference type="EMBL" id="UYYF01004316">
    <property type="protein sequence ID" value="VDN02232.1"/>
    <property type="molecule type" value="Genomic_DNA"/>
</dbReference>
<evidence type="ECO:0000313" key="4">
    <source>
        <dbReference type="WBParaSite" id="TCLT_0000504301-mRNA-1"/>
    </source>
</evidence>
<dbReference type="OrthoDB" id="5798149at2759"/>
<keyword evidence="3" id="KW-1185">Reference proteome</keyword>
<sequence length="169" mass="19428">NQFFQVFSLHNHSQCQLHHYQLKKLHQIFDFLELQKQLKAATKKHYLSPNEKLALCCQKKRLTSSCQTLCNYDTFSDHTLIAAVLTNQCPGNQLETAFNCATSMADHSSCCIKNGIAKYNGGRCMVFCTTHQGNPGNTMQYIDCLRIFNRIKNCYQEYHTIHPNLFGDL</sequence>
<dbReference type="WBParaSite" id="TCLT_0000504301-mRNA-1">
    <property type="protein sequence ID" value="TCLT_0000504301-mRNA-1"/>
    <property type="gene ID" value="TCLT_0000504301"/>
</dbReference>
<dbReference type="OMA" id="EIRDCFH"/>